<evidence type="ECO:0000259" key="6">
    <source>
        <dbReference type="PROSITE" id="PS50109"/>
    </source>
</evidence>
<protein>
    <recommendedName>
        <fullName evidence="2">histidine kinase</fullName>
        <ecNumber evidence="2">2.7.13.3</ecNumber>
    </recommendedName>
</protein>
<evidence type="ECO:0000256" key="2">
    <source>
        <dbReference type="ARBA" id="ARBA00012438"/>
    </source>
</evidence>
<feature type="domain" description="PAS" evidence="7">
    <location>
        <begin position="6"/>
        <end position="76"/>
    </location>
</feature>
<dbReference type="CDD" id="cd00130">
    <property type="entry name" value="PAS"/>
    <property type="match status" value="4"/>
</dbReference>
<dbReference type="InterPro" id="IPR000700">
    <property type="entry name" value="PAS-assoc_C"/>
</dbReference>
<evidence type="ECO:0000259" key="7">
    <source>
        <dbReference type="PROSITE" id="PS50112"/>
    </source>
</evidence>
<dbReference type="Gene3D" id="3.30.565.10">
    <property type="entry name" value="Histidine kinase-like ATPase, C-terminal domain"/>
    <property type="match status" value="1"/>
</dbReference>
<dbReference type="InterPro" id="IPR036890">
    <property type="entry name" value="HATPase_C_sf"/>
</dbReference>
<dbReference type="InterPro" id="IPR013655">
    <property type="entry name" value="PAS_fold_3"/>
</dbReference>
<evidence type="ECO:0000256" key="3">
    <source>
        <dbReference type="ARBA" id="ARBA00022553"/>
    </source>
</evidence>
<feature type="domain" description="Histidine kinase" evidence="6">
    <location>
        <begin position="512"/>
        <end position="727"/>
    </location>
</feature>
<dbReference type="PROSITE" id="PS50112">
    <property type="entry name" value="PAS"/>
    <property type="match status" value="3"/>
</dbReference>
<dbReference type="InterPro" id="IPR001610">
    <property type="entry name" value="PAC"/>
</dbReference>
<dbReference type="Pfam" id="PF08448">
    <property type="entry name" value="PAS_4"/>
    <property type="match status" value="1"/>
</dbReference>
<dbReference type="EMBL" id="JAHWXQ010000001">
    <property type="protein sequence ID" value="MBW3363447.1"/>
    <property type="molecule type" value="Genomic_DNA"/>
</dbReference>
<evidence type="ECO:0000313" key="10">
    <source>
        <dbReference type="Proteomes" id="UP000774935"/>
    </source>
</evidence>
<keyword evidence="4" id="KW-0808">Transferase</keyword>
<sequence>MNSTLTSEFYSTILQHSHDMITIIDPSGIYKYVSNSVELHFGFKTTELVGNNALHHIHAEDLPYIFELLENIKTQKQIKAQPFRYLHQNGNWRWLSMVLTNMLDNPIIQGYVTNSRDITEEVELMRMREKSEAYYKALFFNHPDLVFTMNEIGLINESNDSVSRISGYFPQEAIGKHFTHYIAPSHLQEAMQAFRKVISGGAHTFSTRIINKNEELLDLCVTLVPVWLGNRITAVHCIAKDITQIKLSERLLKEQAAQLSNILGSITEGFFALNREWCFTYANRTFANYFKVPAESIINRNIWQNSPELVRTLFYHKCQQVMSTGEAIEFEEYIETIQATTSYKIYPFEDGIAVCFTDITAKNTAQNELKKLSLVASKTTNGVIITDKKGKVEWVNASFTKLTGFTQEEMLHQDPITKLQGQETNKEDITNLKRLLCLAIPFSEELLTYKKDGGKIWIAADITPILNEEDKVEKFIVIYTDISDRKFAEEQLLQMNENLVMQNRDLQQFTYIVSHNLRAPVANMIGLTRILPKLDINTPNYTTALQSLDKSVLRLDNVICDLSKILSIKNPENGDVAETIDLKSISEEVLNSMQDTLFSLQATIELQIPNGLLLTAKRAYLHSVLHNLVTNAIKYRSTDRTLHLRLKAEHTPQGISLLVQDNGLGMDMEVVRPHIFKLYKRFHVHTEGTGLGLYLVKSQVEAIGGTIDVDSTKGHGTTFRVFFRAQQHDRKGVYN</sequence>
<evidence type="ECO:0000256" key="1">
    <source>
        <dbReference type="ARBA" id="ARBA00000085"/>
    </source>
</evidence>
<feature type="domain" description="PAS" evidence="7">
    <location>
        <begin position="131"/>
        <end position="201"/>
    </location>
</feature>
<dbReference type="NCBIfam" id="TIGR00229">
    <property type="entry name" value="sensory_box"/>
    <property type="match status" value="3"/>
</dbReference>
<dbReference type="Gene3D" id="1.10.287.130">
    <property type="match status" value="1"/>
</dbReference>
<dbReference type="SUPFAM" id="SSF55785">
    <property type="entry name" value="PYP-like sensor domain (PAS domain)"/>
    <property type="match status" value="4"/>
</dbReference>
<keyword evidence="5" id="KW-0418">Kinase</keyword>
<dbReference type="PANTHER" id="PTHR43304:SF1">
    <property type="entry name" value="PAC DOMAIN-CONTAINING PROTEIN"/>
    <property type="match status" value="1"/>
</dbReference>
<dbReference type="SUPFAM" id="SSF55874">
    <property type="entry name" value="ATPase domain of HSP90 chaperone/DNA topoisomerase II/histidine kinase"/>
    <property type="match status" value="1"/>
</dbReference>
<dbReference type="Proteomes" id="UP000774935">
    <property type="component" value="Unassembled WGS sequence"/>
</dbReference>
<dbReference type="InterPro" id="IPR005467">
    <property type="entry name" value="His_kinase_dom"/>
</dbReference>
<dbReference type="InterPro" id="IPR013656">
    <property type="entry name" value="PAS_4"/>
</dbReference>
<gene>
    <name evidence="9" type="ORF">KYK27_00200</name>
</gene>
<dbReference type="SUPFAM" id="SSF47384">
    <property type="entry name" value="Homodimeric domain of signal transducing histidine kinase"/>
    <property type="match status" value="1"/>
</dbReference>
<dbReference type="PROSITE" id="PS50113">
    <property type="entry name" value="PAC"/>
    <property type="match status" value="1"/>
</dbReference>
<dbReference type="InterPro" id="IPR000014">
    <property type="entry name" value="PAS"/>
</dbReference>
<dbReference type="PANTHER" id="PTHR43304">
    <property type="entry name" value="PHYTOCHROME-LIKE PROTEIN CPH1"/>
    <property type="match status" value="1"/>
</dbReference>
<dbReference type="Pfam" id="PF08447">
    <property type="entry name" value="PAS_3"/>
    <property type="match status" value="1"/>
</dbReference>
<dbReference type="Pfam" id="PF13426">
    <property type="entry name" value="PAS_9"/>
    <property type="match status" value="2"/>
</dbReference>
<reference evidence="9 10" key="1">
    <citation type="submission" date="2021-07" db="EMBL/GenBank/DDBJ databases">
        <authorList>
            <person name="Kim M.K."/>
        </authorList>
    </citation>
    <scope>NUCLEOTIDE SEQUENCE [LARGE SCALE GENOMIC DNA]</scope>
    <source>
        <strain evidence="9 10">HLY7-15</strain>
    </source>
</reference>
<evidence type="ECO:0000313" key="9">
    <source>
        <dbReference type="EMBL" id="MBW3363447.1"/>
    </source>
</evidence>
<keyword evidence="3" id="KW-0597">Phosphoprotein</keyword>
<dbReference type="InterPro" id="IPR035965">
    <property type="entry name" value="PAS-like_dom_sf"/>
</dbReference>
<dbReference type="Gene3D" id="3.30.450.20">
    <property type="entry name" value="PAS domain"/>
    <property type="match status" value="4"/>
</dbReference>
<feature type="domain" description="PAS" evidence="7">
    <location>
        <begin position="368"/>
        <end position="419"/>
    </location>
</feature>
<organism evidence="9 10">
    <name type="scientific">Pontibacter populi</name>
    <dbReference type="NCBI Taxonomy" id="890055"/>
    <lineage>
        <taxon>Bacteria</taxon>
        <taxon>Pseudomonadati</taxon>
        <taxon>Bacteroidota</taxon>
        <taxon>Cytophagia</taxon>
        <taxon>Cytophagales</taxon>
        <taxon>Hymenobacteraceae</taxon>
        <taxon>Pontibacter</taxon>
    </lineage>
</organism>
<name>A0ABS6X630_9BACT</name>
<accession>A0ABS6X630</accession>
<dbReference type="EC" id="2.7.13.3" evidence="2"/>
<dbReference type="SMART" id="SM00086">
    <property type="entry name" value="PAC"/>
    <property type="match status" value="3"/>
</dbReference>
<proteinExistence type="predicted"/>
<dbReference type="InterPro" id="IPR003594">
    <property type="entry name" value="HATPase_dom"/>
</dbReference>
<dbReference type="Pfam" id="PF02518">
    <property type="entry name" value="HATPase_c"/>
    <property type="match status" value="1"/>
</dbReference>
<comment type="catalytic activity">
    <reaction evidence="1">
        <text>ATP + protein L-histidine = ADP + protein N-phospho-L-histidine.</text>
        <dbReference type="EC" id="2.7.13.3"/>
    </reaction>
</comment>
<dbReference type="InterPro" id="IPR004358">
    <property type="entry name" value="Sig_transdc_His_kin-like_C"/>
</dbReference>
<dbReference type="InterPro" id="IPR036097">
    <property type="entry name" value="HisK_dim/P_sf"/>
</dbReference>
<comment type="caution">
    <text evidence="9">The sequence shown here is derived from an EMBL/GenBank/DDBJ whole genome shotgun (WGS) entry which is preliminary data.</text>
</comment>
<evidence type="ECO:0000256" key="4">
    <source>
        <dbReference type="ARBA" id="ARBA00022679"/>
    </source>
</evidence>
<feature type="domain" description="PAC" evidence="8">
    <location>
        <begin position="442"/>
        <end position="494"/>
    </location>
</feature>
<dbReference type="SMART" id="SM00387">
    <property type="entry name" value="HATPase_c"/>
    <property type="match status" value="1"/>
</dbReference>
<evidence type="ECO:0000259" key="8">
    <source>
        <dbReference type="PROSITE" id="PS50113"/>
    </source>
</evidence>
<dbReference type="PROSITE" id="PS50109">
    <property type="entry name" value="HIS_KIN"/>
    <property type="match status" value="1"/>
</dbReference>
<evidence type="ECO:0000256" key="5">
    <source>
        <dbReference type="ARBA" id="ARBA00022777"/>
    </source>
</evidence>
<dbReference type="RefSeq" id="WP_199108070.1">
    <property type="nucleotide sequence ID" value="NZ_JAHWXQ010000001.1"/>
</dbReference>
<dbReference type="InterPro" id="IPR052162">
    <property type="entry name" value="Sensor_kinase/Photoreceptor"/>
</dbReference>
<dbReference type="SMART" id="SM00091">
    <property type="entry name" value="PAS"/>
    <property type="match status" value="4"/>
</dbReference>
<dbReference type="PRINTS" id="PR00344">
    <property type="entry name" value="BCTRLSENSOR"/>
</dbReference>
<keyword evidence="10" id="KW-1185">Reference proteome</keyword>